<keyword evidence="3" id="KW-0862">Zinc</keyword>
<dbReference type="InterPro" id="IPR003656">
    <property type="entry name" value="Znf_BED"/>
</dbReference>
<dbReference type="GO" id="GO:0005634">
    <property type="term" value="C:nucleus"/>
    <property type="evidence" value="ECO:0007669"/>
    <property type="project" value="TreeGrafter"/>
</dbReference>
<gene>
    <name evidence="6" type="ORF">C5167_044028</name>
</gene>
<dbReference type="GO" id="GO:0006357">
    <property type="term" value="P:regulation of transcription by RNA polymerase II"/>
    <property type="evidence" value="ECO:0007669"/>
    <property type="project" value="TreeGrafter"/>
</dbReference>
<dbReference type="AlphaFoldDB" id="A0A4Y7L9Y2"/>
<evidence type="ECO:0000256" key="2">
    <source>
        <dbReference type="ARBA" id="ARBA00022771"/>
    </source>
</evidence>
<evidence type="ECO:0000256" key="3">
    <source>
        <dbReference type="ARBA" id="ARBA00022833"/>
    </source>
</evidence>
<dbReference type="GO" id="GO:1990837">
    <property type="term" value="F:sequence-specific double-stranded DNA binding"/>
    <property type="evidence" value="ECO:0007669"/>
    <property type="project" value="TreeGrafter"/>
</dbReference>
<keyword evidence="4" id="KW-0732">Signal</keyword>
<evidence type="ECO:0000259" key="5">
    <source>
        <dbReference type="Pfam" id="PF02892"/>
    </source>
</evidence>
<dbReference type="PANTHER" id="PTHR34396:SF24">
    <property type="entry name" value="BED-TYPE DOMAIN-CONTAINING PROTEIN"/>
    <property type="match status" value="1"/>
</dbReference>
<reference evidence="6 7" key="1">
    <citation type="journal article" date="2018" name="Science">
        <title>The opium poppy genome and morphinan production.</title>
        <authorList>
            <person name="Guo L."/>
            <person name="Winzer T."/>
            <person name="Yang X."/>
            <person name="Li Y."/>
            <person name="Ning Z."/>
            <person name="He Z."/>
            <person name="Teodor R."/>
            <person name="Lu Y."/>
            <person name="Bowser T.A."/>
            <person name="Graham I.A."/>
            <person name="Ye K."/>
        </authorList>
    </citation>
    <scope>NUCLEOTIDE SEQUENCE [LARGE SCALE GENOMIC DNA]</scope>
    <source>
        <strain evidence="7">cv. HN1</strain>
        <tissue evidence="6">Leaves</tissue>
    </source>
</reference>
<protein>
    <recommendedName>
        <fullName evidence="5">BED-type domain-containing protein</fullName>
    </recommendedName>
</protein>
<feature type="chain" id="PRO_5021463324" description="BED-type domain-containing protein" evidence="4">
    <location>
        <begin position="21"/>
        <end position="118"/>
    </location>
</feature>
<evidence type="ECO:0000256" key="4">
    <source>
        <dbReference type="SAM" id="SignalP"/>
    </source>
</evidence>
<dbReference type="GO" id="GO:0008270">
    <property type="term" value="F:zinc ion binding"/>
    <property type="evidence" value="ECO:0007669"/>
    <property type="project" value="UniProtKB-KW"/>
</dbReference>
<feature type="domain" description="BED-type" evidence="5">
    <location>
        <begin position="34"/>
        <end position="59"/>
    </location>
</feature>
<dbReference type="EMBL" id="CM010724">
    <property type="protein sequence ID" value="RZC81450.1"/>
    <property type="molecule type" value="Genomic_DNA"/>
</dbReference>
<evidence type="ECO:0000313" key="7">
    <source>
        <dbReference type="Proteomes" id="UP000316621"/>
    </source>
</evidence>
<dbReference type="PANTHER" id="PTHR34396">
    <property type="entry name" value="OS03G0264950 PROTEIN-RELATED"/>
    <property type="match status" value="1"/>
</dbReference>
<feature type="signal peptide" evidence="4">
    <location>
        <begin position="1"/>
        <end position="20"/>
    </location>
</feature>
<keyword evidence="1" id="KW-0479">Metal-binding</keyword>
<evidence type="ECO:0000256" key="1">
    <source>
        <dbReference type="ARBA" id="ARBA00022723"/>
    </source>
</evidence>
<proteinExistence type="predicted"/>
<keyword evidence="2" id="KW-0863">Zinc-finger</keyword>
<organism evidence="6 7">
    <name type="scientific">Papaver somniferum</name>
    <name type="common">Opium poppy</name>
    <dbReference type="NCBI Taxonomy" id="3469"/>
    <lineage>
        <taxon>Eukaryota</taxon>
        <taxon>Viridiplantae</taxon>
        <taxon>Streptophyta</taxon>
        <taxon>Embryophyta</taxon>
        <taxon>Tracheophyta</taxon>
        <taxon>Spermatophyta</taxon>
        <taxon>Magnoliopsida</taxon>
        <taxon>Ranunculales</taxon>
        <taxon>Papaveraceae</taxon>
        <taxon>Papaveroideae</taxon>
        <taxon>Papaver</taxon>
    </lineage>
</organism>
<dbReference type="Proteomes" id="UP000316621">
    <property type="component" value="Chromosome 10"/>
</dbReference>
<accession>A0A4Y7L9Y2</accession>
<evidence type="ECO:0000313" key="6">
    <source>
        <dbReference type="EMBL" id="RZC81450.1"/>
    </source>
</evidence>
<sequence length="118" mass="13186">MMGLVQFWIMLTVYFPLVVALSPGGIEQADGSVKAMCNVCGHKYSYDSHRGGTSTLSRHKCPRREMQDVGQMLSVNGKMSTSARKIDQMKFQELARNLPSSLVELPEFRELSLVCLSE</sequence>
<name>A0A4Y7L9Y2_PAPSO</name>
<dbReference type="Gramene" id="RZC81450">
    <property type="protein sequence ID" value="RZC81450"/>
    <property type="gene ID" value="C5167_044028"/>
</dbReference>
<dbReference type="Pfam" id="PF02892">
    <property type="entry name" value="zf-BED"/>
    <property type="match status" value="1"/>
</dbReference>
<keyword evidence="7" id="KW-1185">Reference proteome</keyword>
<dbReference type="InterPro" id="IPR053031">
    <property type="entry name" value="Cuticle_assoc_protein"/>
</dbReference>